<dbReference type="InterPro" id="IPR036397">
    <property type="entry name" value="RNaseH_sf"/>
</dbReference>
<dbReference type="InterPro" id="IPR012337">
    <property type="entry name" value="RNaseH-like_sf"/>
</dbReference>
<keyword evidence="2" id="KW-1185">Reference proteome</keyword>
<evidence type="ECO:0000313" key="2">
    <source>
        <dbReference type="Proteomes" id="UP000257109"/>
    </source>
</evidence>
<gene>
    <name evidence="1" type="ORF">CR513_40806</name>
</gene>
<name>A0A371FL59_MUCPR</name>
<feature type="non-terminal residue" evidence="1">
    <location>
        <position position="1"/>
    </location>
</feature>
<dbReference type="AlphaFoldDB" id="A0A371FL59"/>
<proteinExistence type="predicted"/>
<dbReference type="SUPFAM" id="SSF53098">
    <property type="entry name" value="Ribonuclease H-like"/>
    <property type="match status" value="1"/>
</dbReference>
<comment type="caution">
    <text evidence="1">The sequence shown here is derived from an EMBL/GenBank/DDBJ whole genome shotgun (WGS) entry which is preliminary data.</text>
</comment>
<dbReference type="EMBL" id="QJKJ01008724">
    <property type="protein sequence ID" value="RDX78863.1"/>
    <property type="molecule type" value="Genomic_DNA"/>
</dbReference>
<dbReference type="GO" id="GO:0003676">
    <property type="term" value="F:nucleic acid binding"/>
    <property type="evidence" value="ECO:0007669"/>
    <property type="project" value="InterPro"/>
</dbReference>
<dbReference type="Proteomes" id="UP000257109">
    <property type="component" value="Unassembled WGS sequence"/>
</dbReference>
<dbReference type="Gene3D" id="3.30.420.10">
    <property type="entry name" value="Ribonuclease H-like superfamily/Ribonuclease H"/>
    <property type="match status" value="1"/>
</dbReference>
<protein>
    <recommendedName>
        <fullName evidence="3">Copia protein</fullName>
    </recommendedName>
</protein>
<organism evidence="1 2">
    <name type="scientific">Mucuna pruriens</name>
    <name type="common">Velvet bean</name>
    <name type="synonym">Dolichos pruriens</name>
    <dbReference type="NCBI Taxonomy" id="157652"/>
    <lineage>
        <taxon>Eukaryota</taxon>
        <taxon>Viridiplantae</taxon>
        <taxon>Streptophyta</taxon>
        <taxon>Embryophyta</taxon>
        <taxon>Tracheophyta</taxon>
        <taxon>Spermatophyta</taxon>
        <taxon>Magnoliopsida</taxon>
        <taxon>eudicotyledons</taxon>
        <taxon>Gunneridae</taxon>
        <taxon>Pentapetalae</taxon>
        <taxon>rosids</taxon>
        <taxon>fabids</taxon>
        <taxon>Fabales</taxon>
        <taxon>Fabaceae</taxon>
        <taxon>Papilionoideae</taxon>
        <taxon>50 kb inversion clade</taxon>
        <taxon>NPAAA clade</taxon>
        <taxon>indigoferoid/millettioid clade</taxon>
        <taxon>Phaseoleae</taxon>
        <taxon>Mucuna</taxon>
    </lineage>
</organism>
<evidence type="ECO:0000313" key="1">
    <source>
        <dbReference type="EMBL" id="RDX78863.1"/>
    </source>
</evidence>
<accession>A0A371FL59</accession>
<evidence type="ECO:0008006" key="3">
    <source>
        <dbReference type="Google" id="ProtNLM"/>
    </source>
</evidence>
<reference evidence="1" key="1">
    <citation type="submission" date="2018-05" db="EMBL/GenBank/DDBJ databases">
        <title>Draft genome of Mucuna pruriens seed.</title>
        <authorList>
            <person name="Nnadi N.E."/>
            <person name="Vos R."/>
            <person name="Hasami M.H."/>
            <person name="Devisetty U.K."/>
            <person name="Aguiy J.C."/>
        </authorList>
    </citation>
    <scope>NUCLEOTIDE SEQUENCE [LARGE SCALE GENOMIC DNA]</scope>
    <source>
        <strain evidence="1">JCA_2017</strain>
    </source>
</reference>
<sequence>MVKDLPKFLKSNNFFKRKATLREHLRSWNLFMLVYVNQFFPSLTITKDIHNGNIESGLAIKRLKIDYGGKFSSSEFKEYYKKNGIKRQLTIAYTLQQTNKE</sequence>